<sequence length="106" mass="11633">RTRRKVFILRRKIGKKLHLHIASYNNFPIAAGLASLAAGLASLAAGLACLGGQPRETSSESPLSLQSLSHLDNQLDRQLPHNRGKGCRKGQLDHLMTRMTVRRPSV</sequence>
<dbReference type="SUPFAM" id="SSF54211">
    <property type="entry name" value="Ribosomal protein S5 domain 2-like"/>
    <property type="match status" value="1"/>
</dbReference>
<dbReference type="Proteomes" id="UP001206925">
    <property type="component" value="Unassembled WGS sequence"/>
</dbReference>
<feature type="compositionally biased region" description="Low complexity" evidence="1">
    <location>
        <begin position="59"/>
        <end position="71"/>
    </location>
</feature>
<proteinExistence type="predicted"/>
<feature type="non-terminal residue" evidence="3">
    <location>
        <position position="1"/>
    </location>
</feature>
<accession>A0AAD5C0C8</accession>
<dbReference type="AlphaFoldDB" id="A0AAD5C0C8"/>
<feature type="domain" description="Diphosphomevalonate decarboxylase-like N-terminal" evidence="2">
    <location>
        <begin position="7"/>
        <end position="55"/>
    </location>
</feature>
<dbReference type="Pfam" id="PF22700">
    <property type="entry name" value="MVD-like_N"/>
    <property type="match status" value="1"/>
</dbReference>
<dbReference type="EMBL" id="JAMZMK010010096">
    <property type="protein sequence ID" value="KAI7733036.1"/>
    <property type="molecule type" value="Genomic_DNA"/>
</dbReference>
<protein>
    <recommendedName>
        <fullName evidence="2">Diphosphomevalonate decarboxylase-like N-terminal domain-containing protein</fullName>
    </recommendedName>
</protein>
<dbReference type="InterPro" id="IPR053859">
    <property type="entry name" value="MVD-like_N"/>
</dbReference>
<evidence type="ECO:0000313" key="4">
    <source>
        <dbReference type="Proteomes" id="UP001206925"/>
    </source>
</evidence>
<feature type="region of interest" description="Disordered" evidence="1">
    <location>
        <begin position="53"/>
        <end position="89"/>
    </location>
</feature>
<reference evidence="3" key="1">
    <citation type="submission" date="2022-06" db="EMBL/GenBank/DDBJ databases">
        <title>Uncovering the hologenomic basis of an extraordinary plant invasion.</title>
        <authorList>
            <person name="Bieker V.C."/>
            <person name="Martin M.D."/>
            <person name="Gilbert T."/>
            <person name="Hodgins K."/>
            <person name="Battlay P."/>
            <person name="Petersen B."/>
            <person name="Wilson J."/>
        </authorList>
    </citation>
    <scope>NUCLEOTIDE SEQUENCE</scope>
    <source>
        <strain evidence="3">AA19_3_7</strain>
        <tissue evidence="3">Leaf</tissue>
    </source>
</reference>
<name>A0AAD5C0C8_AMBAR</name>
<dbReference type="InterPro" id="IPR014721">
    <property type="entry name" value="Ribsml_uS5_D2-typ_fold_subgr"/>
</dbReference>
<keyword evidence="4" id="KW-1185">Reference proteome</keyword>
<organism evidence="3 4">
    <name type="scientific">Ambrosia artemisiifolia</name>
    <name type="common">Common ragweed</name>
    <dbReference type="NCBI Taxonomy" id="4212"/>
    <lineage>
        <taxon>Eukaryota</taxon>
        <taxon>Viridiplantae</taxon>
        <taxon>Streptophyta</taxon>
        <taxon>Embryophyta</taxon>
        <taxon>Tracheophyta</taxon>
        <taxon>Spermatophyta</taxon>
        <taxon>Magnoliopsida</taxon>
        <taxon>eudicotyledons</taxon>
        <taxon>Gunneridae</taxon>
        <taxon>Pentapetalae</taxon>
        <taxon>asterids</taxon>
        <taxon>campanulids</taxon>
        <taxon>Asterales</taxon>
        <taxon>Asteraceae</taxon>
        <taxon>Asteroideae</taxon>
        <taxon>Heliantheae alliance</taxon>
        <taxon>Heliantheae</taxon>
        <taxon>Ambrosia</taxon>
    </lineage>
</organism>
<comment type="caution">
    <text evidence="3">The sequence shown here is derived from an EMBL/GenBank/DDBJ whole genome shotgun (WGS) entry which is preliminary data.</text>
</comment>
<gene>
    <name evidence="3" type="ORF">M8C21_029829</name>
</gene>
<evidence type="ECO:0000256" key="1">
    <source>
        <dbReference type="SAM" id="MobiDB-lite"/>
    </source>
</evidence>
<dbReference type="Gene3D" id="3.30.230.10">
    <property type="match status" value="1"/>
</dbReference>
<evidence type="ECO:0000313" key="3">
    <source>
        <dbReference type="EMBL" id="KAI7733036.1"/>
    </source>
</evidence>
<evidence type="ECO:0000259" key="2">
    <source>
        <dbReference type="Pfam" id="PF22700"/>
    </source>
</evidence>
<dbReference type="InterPro" id="IPR020568">
    <property type="entry name" value="Ribosomal_Su5_D2-typ_SF"/>
</dbReference>